<evidence type="ECO:0000313" key="2">
    <source>
        <dbReference type="Proteomes" id="UP000681155"/>
    </source>
</evidence>
<proteinExistence type="predicted"/>
<gene>
    <name evidence="1" type="ORF">KJF94_07095</name>
</gene>
<organism evidence="1 2">
    <name type="scientific">Pseudomonas hormoni</name>
    <dbReference type="NCBI Taxonomy" id="3093767"/>
    <lineage>
        <taxon>Bacteria</taxon>
        <taxon>Pseudomonadati</taxon>
        <taxon>Pseudomonadota</taxon>
        <taxon>Gammaproteobacteria</taxon>
        <taxon>Pseudomonadales</taxon>
        <taxon>Pseudomonadaceae</taxon>
        <taxon>Pseudomonas</taxon>
    </lineage>
</organism>
<dbReference type="EMBL" id="CP075566">
    <property type="protein sequence ID" value="QVW25332.1"/>
    <property type="molecule type" value="Genomic_DNA"/>
</dbReference>
<dbReference type="RefSeq" id="WP_214382179.1">
    <property type="nucleotide sequence ID" value="NZ_CP075566.1"/>
</dbReference>
<keyword evidence="2" id="KW-1185">Reference proteome</keyword>
<evidence type="ECO:0008006" key="3">
    <source>
        <dbReference type="Google" id="ProtNLM"/>
    </source>
</evidence>
<evidence type="ECO:0000313" key="1">
    <source>
        <dbReference type="EMBL" id="QVW25332.1"/>
    </source>
</evidence>
<reference evidence="1 2" key="1">
    <citation type="submission" date="2021-05" db="EMBL/GenBank/DDBJ databases">
        <title>Complete genome of the cytokinin-producing biocontrol strain Pseudomonas fluorescens G20-18.</title>
        <authorList>
            <person name="Nielsen T.K."/>
            <person name="Mekureyaw M.F."/>
            <person name="Hansen L.H."/>
            <person name="Nicolaisen M.H."/>
            <person name="Roitsch T.G."/>
            <person name="Hennessy R.C."/>
        </authorList>
    </citation>
    <scope>NUCLEOTIDE SEQUENCE [LARGE SCALE GENOMIC DNA]</scope>
    <source>
        <strain evidence="1 2">G20-18</strain>
    </source>
</reference>
<accession>A0ABX8F0J7</accession>
<name>A0ABX8F0J7_9PSED</name>
<dbReference type="Proteomes" id="UP000681155">
    <property type="component" value="Chromosome"/>
</dbReference>
<sequence>MSAGLLRQRIAEGASARPVQGHWQPISVCLDQDAGEFLNVGVVFSSGSKVEVRMLDTFDRMKCLYDRRFDQNDFAHYLLDIEEYLYKTKGDFPDEIDPNIRLGNKLFAAGASAEAIVNEYFEDVVTLAKPKGNARNTGFRYTSTPKLRENIFQIMKQKMHMTASAIIKDERYRLKMRNGAFMDVDTPLLSASAAGSIVSAWYKSPLVVSNNILQGYSDLMVVSSNSDRKTAMSILIPDNESGLDTIEYQKLSDAVSRQIDRIRNSGVEVLAASSTDVLANKTIEWWSDKAA</sequence>
<protein>
    <recommendedName>
        <fullName evidence="3">DUF3037 domain-containing protein</fullName>
    </recommendedName>
</protein>